<evidence type="ECO:0000256" key="1">
    <source>
        <dbReference type="ARBA" id="ARBA00004613"/>
    </source>
</evidence>
<dbReference type="InterPro" id="IPR018511">
    <property type="entry name" value="Hemolysin-typ_Ca-bd_CS"/>
</dbReference>
<dbReference type="RefSeq" id="WP_149727663.1">
    <property type="nucleotide sequence ID" value="NZ_VUJV01000002.1"/>
</dbReference>
<keyword evidence="2" id="KW-0964">Secreted</keyword>
<evidence type="ECO:0000313" key="5">
    <source>
        <dbReference type="EMBL" id="KAA1420239.1"/>
    </source>
</evidence>
<sequence>MPGPRTSSLHLISGGLLALVATALAPFSADATEPTRSGRPTPATAPACDLETEGERRDEFLSCTAVVLDFATTPAAGETATVTATVTSVVDLDDATLTLRVNDRFEVVAASGFADAGTQPSGVGPMSAVSRSVDVTAGEATTFTVDLRATGNGNGVVQARVTTGTGRFNGGDELAIELGRSRAAGAPLRTVRAPSGAKVAPRTTGLAPYHRVPISGPKSLPPRAANASCATGGWVFNDELGLQTPSVNFKVEVWDQDSGAVDDFLAVGVTNGSGQYNVCFESTDFDGGGGQEVYVKFVSDVGAWRVRDNAANNANYIFSTGATSIADPGTANFGTLLPGDATLHRVLHAFDGLNKLFLWQADVNGSAMDNPGQNRQMILNWTAATNDDTGTFYSTSNKTIQLAAADPDSDTVTIHEGAHALMDAIYNDAFPPAPSCNPHNVFGPTSTGCAWTEGWAEWVPARVLNDPFFRWPDGSSVSLEAQSWSTFTSAQGDTTEGRVAGALIDLSDSNNEGYWDRFSEGGSTAGSEEIYTTSLTEVSNTLNEYFNTDRPGEGDTGYFARAAVFQNTINYTHRDPLVSGQELTRPSLGVIPFPHNYSYTQSGGYWGGVAARAAGTTDYDITVWSNEAQSVYAGSSEYGPSVIDYVLVDGNHRSGAFFPRVTGSSGSDYQVEAHSGDTALPVGTSSLSTTASDVIKVLDVYLTGGQQNYVRVVPSAGLDVEVFAHDSDGSVTNAVQSRDMAFASSSSGGSGTAESLAYSTPSDDWTGLVVLNKSGATGSYTIYRDTSGPTSPTVLIDGGAATSTDSVVDLTLSALGPNTPLTEMQISTDGSIDSEAWQTYSGSATVTLPAGSGTKTVLVRYRNAAGAVSSIASDTIQVAPAATCAGQTVTLSGSGTITGTAAKDVILGSAGVDKINGKGGNDVICAGDGNDTITDGNGADTLYGGTGNDLFVQSRVVDGNDMFVGDEGSDTVSYQARTTAVSAVIDASGTDGAPGENDLVHPTVENLTGGSGDDTLTGGVDGNVINGGAGNDSLRGGGGIDRVLGGDGNDTIGEGSATNGADVLIGGDGVDRINYNERTAQVTIRMNGDPTSGGSGEGDKLTGFETAVGGQAGDLIVGHTPGETLYGGPGSDTINGNAGNDTITGGSGNDLMYGNGGNDGFDSVDTVNGNDRVNGGPDTDTATTDPGDIRISIP</sequence>
<dbReference type="PROSITE" id="PS00330">
    <property type="entry name" value="HEMOLYSIN_CALCIUM"/>
    <property type="match status" value="2"/>
</dbReference>
<dbReference type="PANTHER" id="PTHR38340">
    <property type="entry name" value="S-LAYER PROTEIN"/>
    <property type="match status" value="1"/>
</dbReference>
<protein>
    <recommendedName>
        <fullName evidence="7">Calcium-binding protein</fullName>
    </recommendedName>
</protein>
<evidence type="ECO:0008006" key="7">
    <source>
        <dbReference type="Google" id="ProtNLM"/>
    </source>
</evidence>
<evidence type="ECO:0000313" key="6">
    <source>
        <dbReference type="Proteomes" id="UP000325003"/>
    </source>
</evidence>
<name>A0A5B1LKV2_9ACTN</name>
<reference evidence="5 6" key="2">
    <citation type="submission" date="2019-09" db="EMBL/GenBank/DDBJ databases">
        <authorList>
            <person name="Jin C."/>
        </authorList>
    </citation>
    <scope>NUCLEOTIDE SEQUENCE [LARGE SCALE GENOMIC DNA]</scope>
    <source>
        <strain evidence="5 6">BN130099</strain>
    </source>
</reference>
<dbReference type="GO" id="GO:0005576">
    <property type="term" value="C:extracellular region"/>
    <property type="evidence" value="ECO:0007669"/>
    <property type="project" value="UniProtKB-SubCell"/>
</dbReference>
<gene>
    <name evidence="5" type="ORF">F0U44_07410</name>
</gene>
<dbReference type="GO" id="GO:0005509">
    <property type="term" value="F:calcium ion binding"/>
    <property type="evidence" value="ECO:0007669"/>
    <property type="project" value="InterPro"/>
</dbReference>
<dbReference type="Gene3D" id="2.150.10.10">
    <property type="entry name" value="Serralysin-like metalloprotease, C-terminal"/>
    <property type="match status" value="3"/>
</dbReference>
<dbReference type="Pfam" id="PF00353">
    <property type="entry name" value="HemolysinCabind"/>
    <property type="match status" value="6"/>
</dbReference>
<dbReference type="Proteomes" id="UP000325003">
    <property type="component" value="Unassembled WGS sequence"/>
</dbReference>
<evidence type="ECO:0000256" key="4">
    <source>
        <dbReference type="SAM" id="SignalP"/>
    </source>
</evidence>
<feature type="compositionally biased region" description="Low complexity" evidence="3">
    <location>
        <begin position="1175"/>
        <end position="1186"/>
    </location>
</feature>
<dbReference type="PANTHER" id="PTHR38340:SF1">
    <property type="entry name" value="S-LAYER PROTEIN"/>
    <property type="match status" value="1"/>
</dbReference>
<dbReference type="EMBL" id="VUJV01000002">
    <property type="protein sequence ID" value="KAA1420239.1"/>
    <property type="molecule type" value="Genomic_DNA"/>
</dbReference>
<dbReference type="PRINTS" id="PR00313">
    <property type="entry name" value="CABNDNGRPT"/>
</dbReference>
<comment type="subcellular location">
    <subcellularLocation>
        <location evidence="1">Secreted</location>
    </subcellularLocation>
</comment>
<keyword evidence="4" id="KW-0732">Signal</keyword>
<feature type="region of interest" description="Disordered" evidence="3">
    <location>
        <begin position="1171"/>
        <end position="1194"/>
    </location>
</feature>
<dbReference type="SUPFAM" id="SSF51120">
    <property type="entry name" value="beta-Roll"/>
    <property type="match status" value="3"/>
</dbReference>
<keyword evidence="6" id="KW-1185">Reference proteome</keyword>
<comment type="caution">
    <text evidence="5">The sequence shown here is derived from an EMBL/GenBank/DDBJ whole genome shotgun (WGS) entry which is preliminary data.</text>
</comment>
<accession>A0A5B1LKV2</accession>
<dbReference type="AlphaFoldDB" id="A0A5B1LKV2"/>
<feature type="chain" id="PRO_5022665560" description="Calcium-binding protein" evidence="4">
    <location>
        <begin position="32"/>
        <end position="1194"/>
    </location>
</feature>
<organism evidence="5 6">
    <name type="scientific">Nocardioides humilatus</name>
    <dbReference type="NCBI Taxonomy" id="2607660"/>
    <lineage>
        <taxon>Bacteria</taxon>
        <taxon>Bacillati</taxon>
        <taxon>Actinomycetota</taxon>
        <taxon>Actinomycetes</taxon>
        <taxon>Propionibacteriales</taxon>
        <taxon>Nocardioidaceae</taxon>
        <taxon>Nocardioides</taxon>
    </lineage>
</organism>
<feature type="signal peptide" evidence="4">
    <location>
        <begin position="1"/>
        <end position="31"/>
    </location>
</feature>
<dbReference type="InterPro" id="IPR001343">
    <property type="entry name" value="Hemolysn_Ca-bd"/>
</dbReference>
<proteinExistence type="predicted"/>
<feature type="region of interest" description="Disordered" evidence="3">
    <location>
        <begin position="30"/>
        <end position="53"/>
    </location>
</feature>
<evidence type="ECO:0000256" key="3">
    <source>
        <dbReference type="SAM" id="MobiDB-lite"/>
    </source>
</evidence>
<dbReference type="InterPro" id="IPR011049">
    <property type="entry name" value="Serralysin-like_metalloprot_C"/>
</dbReference>
<evidence type="ECO:0000256" key="2">
    <source>
        <dbReference type="ARBA" id="ARBA00022525"/>
    </source>
</evidence>
<dbReference type="InterPro" id="IPR050557">
    <property type="entry name" value="RTX_toxin/Mannuronan_C5-epim"/>
</dbReference>
<reference evidence="5 6" key="1">
    <citation type="submission" date="2019-09" db="EMBL/GenBank/DDBJ databases">
        <title>Nocardioides panacisoli sp. nov., isolated from the soil of a ginseng field.</title>
        <authorList>
            <person name="Cho C."/>
        </authorList>
    </citation>
    <scope>NUCLEOTIDE SEQUENCE [LARGE SCALE GENOMIC DNA]</scope>
    <source>
        <strain evidence="5 6">BN130099</strain>
    </source>
</reference>